<dbReference type="Proteomes" id="UP000185221">
    <property type="component" value="Unassembled WGS sequence"/>
</dbReference>
<dbReference type="PANTHER" id="PTHR47307:SF1">
    <property type="entry name" value="GLUTATHIONE-REGULATED POTASSIUM-EFFLUX SYSTEM ANCILLARY PROTEIN KEFG"/>
    <property type="match status" value="1"/>
</dbReference>
<evidence type="ECO:0000256" key="1">
    <source>
        <dbReference type="ARBA" id="ARBA00023002"/>
    </source>
</evidence>
<accession>A0A1N6DRD7</accession>
<keyword evidence="1" id="KW-0560">Oxidoreductase</keyword>
<dbReference type="GO" id="GO:0010181">
    <property type="term" value="F:FMN binding"/>
    <property type="evidence" value="ECO:0007669"/>
    <property type="project" value="TreeGrafter"/>
</dbReference>
<dbReference type="EMBL" id="FSRC01000001">
    <property type="protein sequence ID" value="SIN73351.1"/>
    <property type="molecule type" value="Genomic_DNA"/>
</dbReference>
<evidence type="ECO:0000313" key="3">
    <source>
        <dbReference type="EMBL" id="SIN73351.1"/>
    </source>
</evidence>
<feature type="domain" description="Flavodoxin-like fold" evidence="2">
    <location>
        <begin position="3"/>
        <end position="169"/>
    </location>
</feature>
<dbReference type="GO" id="GO:0009055">
    <property type="term" value="F:electron transfer activity"/>
    <property type="evidence" value="ECO:0007669"/>
    <property type="project" value="TreeGrafter"/>
</dbReference>
<evidence type="ECO:0000259" key="2">
    <source>
        <dbReference type="Pfam" id="PF02525"/>
    </source>
</evidence>
<keyword evidence="4" id="KW-1185">Reference proteome</keyword>
<dbReference type="InterPro" id="IPR003680">
    <property type="entry name" value="Flavodoxin_fold"/>
</dbReference>
<sequence>MRKILVLFAHPKYEHSEVNQVLLNAISHLENVEIRDLYELYPDFNVSIQAEQEALFQADLIIWHHPIYWYSCPPLLKQWIDIVLEFGWAYGPGGIYLKNKMIMNTITTGGSDHAYSEEGRNQHPIEDFLLPFEQTAKLCLLQYLAPFQVSGTHKITKEQLSQKGKEYYELILHLRDAPSIHRPFRPKQLNS</sequence>
<gene>
    <name evidence="3" type="ORF">SAMN05444394_1299</name>
</gene>
<dbReference type="PANTHER" id="PTHR47307">
    <property type="entry name" value="GLUTATHIONE-REGULATED POTASSIUM-EFFLUX SYSTEM ANCILLARY PROTEIN KEFG"/>
    <property type="match status" value="1"/>
</dbReference>
<dbReference type="SUPFAM" id="SSF52218">
    <property type="entry name" value="Flavoproteins"/>
    <property type="match status" value="1"/>
</dbReference>
<dbReference type="AlphaFoldDB" id="A0A1N6DRD7"/>
<dbReference type="Pfam" id="PF02525">
    <property type="entry name" value="Flavodoxin_2"/>
    <property type="match status" value="1"/>
</dbReference>
<evidence type="ECO:0000313" key="4">
    <source>
        <dbReference type="Proteomes" id="UP000185221"/>
    </source>
</evidence>
<reference evidence="4" key="1">
    <citation type="submission" date="2016-11" db="EMBL/GenBank/DDBJ databases">
        <authorList>
            <person name="Varghese N."/>
            <person name="Submissions S."/>
        </authorList>
    </citation>
    <scope>NUCLEOTIDE SEQUENCE [LARGE SCALE GENOMIC DNA]</scope>
    <source>
        <strain evidence="4">DSM 15292</strain>
    </source>
</reference>
<dbReference type="InterPro" id="IPR046980">
    <property type="entry name" value="KefG/KefF"/>
</dbReference>
<dbReference type="GO" id="GO:0003955">
    <property type="term" value="F:NAD(P)H dehydrogenase (quinone) activity"/>
    <property type="evidence" value="ECO:0007669"/>
    <property type="project" value="TreeGrafter"/>
</dbReference>
<name>A0A1N6DRD7_9BACT</name>
<dbReference type="InterPro" id="IPR029039">
    <property type="entry name" value="Flavoprotein-like_sf"/>
</dbReference>
<dbReference type="RefSeq" id="WP_074223967.1">
    <property type="nucleotide sequence ID" value="NZ_FSRC01000001.1"/>
</dbReference>
<protein>
    <submittedName>
        <fullName evidence="3">Kef-type potassium/proton antiporter accessory protein, CPA2 family</fullName>
    </submittedName>
</protein>
<proteinExistence type="predicted"/>
<organism evidence="3 4">
    <name type="scientific">Algoriphagus halophilus</name>
    <dbReference type="NCBI Taxonomy" id="226505"/>
    <lineage>
        <taxon>Bacteria</taxon>
        <taxon>Pseudomonadati</taxon>
        <taxon>Bacteroidota</taxon>
        <taxon>Cytophagia</taxon>
        <taxon>Cytophagales</taxon>
        <taxon>Cyclobacteriaceae</taxon>
        <taxon>Algoriphagus</taxon>
    </lineage>
</organism>
<dbReference type="Gene3D" id="3.40.50.360">
    <property type="match status" value="1"/>
</dbReference>
<dbReference type="OrthoDB" id="652200at2"/>
<dbReference type="STRING" id="226505.SAMN05444394_1299"/>